<dbReference type="GO" id="GO:0005886">
    <property type="term" value="C:plasma membrane"/>
    <property type="evidence" value="ECO:0007669"/>
    <property type="project" value="UniProtKB-SubCell"/>
</dbReference>
<keyword evidence="4" id="KW-0391">Immunity</keyword>
<evidence type="ECO:0000256" key="8">
    <source>
        <dbReference type="SAM" id="SignalP"/>
    </source>
</evidence>
<dbReference type="AlphaFoldDB" id="A0A3Q2D8P1"/>
<evidence type="ECO:0000256" key="3">
    <source>
        <dbReference type="ARBA" id="ARBA00022729"/>
    </source>
</evidence>
<keyword evidence="11" id="KW-1185">Reference proteome</keyword>
<feature type="domain" description="Ig-like" evidence="9">
    <location>
        <begin position="14"/>
        <end position="103"/>
    </location>
</feature>
<dbReference type="PANTHER" id="PTHR19433">
    <property type="entry name" value="T-CELL RECEPTOR ALPHA CHAIN V REGION-RELATED"/>
    <property type="match status" value="1"/>
</dbReference>
<evidence type="ECO:0000256" key="5">
    <source>
        <dbReference type="ARBA" id="ARBA00023136"/>
    </source>
</evidence>
<dbReference type="Proteomes" id="UP000265020">
    <property type="component" value="Unassembled WGS sequence"/>
</dbReference>
<evidence type="ECO:0000313" key="10">
    <source>
        <dbReference type="Ensembl" id="ENSCVAP00000014973.1"/>
    </source>
</evidence>
<evidence type="ECO:0000256" key="4">
    <source>
        <dbReference type="ARBA" id="ARBA00022859"/>
    </source>
</evidence>
<dbReference type="SMART" id="SM00409">
    <property type="entry name" value="IG"/>
    <property type="match status" value="2"/>
</dbReference>
<evidence type="ECO:0000256" key="2">
    <source>
        <dbReference type="ARBA" id="ARBA00022475"/>
    </source>
</evidence>
<dbReference type="Pfam" id="PF07686">
    <property type="entry name" value="V-set"/>
    <property type="match status" value="1"/>
</dbReference>
<feature type="domain" description="Ig-like" evidence="9">
    <location>
        <begin position="147"/>
        <end position="222"/>
    </location>
</feature>
<dbReference type="InterPro" id="IPR013783">
    <property type="entry name" value="Ig-like_fold"/>
</dbReference>
<dbReference type="OMA" id="NNECERR"/>
<dbReference type="InterPro" id="IPR013106">
    <property type="entry name" value="Ig_V-set"/>
</dbReference>
<proteinExistence type="predicted"/>
<evidence type="ECO:0000256" key="7">
    <source>
        <dbReference type="ARBA" id="ARBA00023180"/>
    </source>
</evidence>
<dbReference type="PANTHER" id="PTHR19433:SF111">
    <property type="entry name" value="T CELL RECEPTOR ALPHA VARIABLE 4"/>
    <property type="match status" value="1"/>
</dbReference>
<dbReference type="InterPro" id="IPR007110">
    <property type="entry name" value="Ig-like_dom"/>
</dbReference>
<keyword evidence="6" id="KW-1015">Disulfide bond</keyword>
<protein>
    <recommendedName>
        <fullName evidence="9">Ig-like domain-containing protein</fullName>
    </recommendedName>
</protein>
<evidence type="ECO:0000256" key="1">
    <source>
        <dbReference type="ARBA" id="ARBA00004236"/>
    </source>
</evidence>
<feature type="chain" id="PRO_5018610315" description="Ig-like domain-containing protein" evidence="8">
    <location>
        <begin position="22"/>
        <end position="281"/>
    </location>
</feature>
<keyword evidence="3 8" id="KW-0732">Signal</keyword>
<evidence type="ECO:0000313" key="11">
    <source>
        <dbReference type="Proteomes" id="UP000265020"/>
    </source>
</evidence>
<dbReference type="InterPro" id="IPR003599">
    <property type="entry name" value="Ig_sub"/>
</dbReference>
<organism evidence="10 11">
    <name type="scientific">Cyprinodon variegatus</name>
    <name type="common">Sheepshead minnow</name>
    <dbReference type="NCBI Taxonomy" id="28743"/>
    <lineage>
        <taxon>Eukaryota</taxon>
        <taxon>Metazoa</taxon>
        <taxon>Chordata</taxon>
        <taxon>Craniata</taxon>
        <taxon>Vertebrata</taxon>
        <taxon>Euteleostomi</taxon>
        <taxon>Actinopterygii</taxon>
        <taxon>Neopterygii</taxon>
        <taxon>Teleostei</taxon>
        <taxon>Neoteleostei</taxon>
        <taxon>Acanthomorphata</taxon>
        <taxon>Ovalentaria</taxon>
        <taxon>Atherinomorphae</taxon>
        <taxon>Cyprinodontiformes</taxon>
        <taxon>Cyprinodontidae</taxon>
        <taxon>Cyprinodon</taxon>
    </lineage>
</organism>
<dbReference type="SMART" id="SM00406">
    <property type="entry name" value="IGv"/>
    <property type="match status" value="1"/>
</dbReference>
<keyword evidence="5" id="KW-0472">Membrane</keyword>
<dbReference type="InterPro" id="IPR052051">
    <property type="entry name" value="TCR_complex_component"/>
</dbReference>
<name>A0A3Q2D8P1_CYPVA</name>
<dbReference type="PROSITE" id="PS50835">
    <property type="entry name" value="IG_LIKE"/>
    <property type="match status" value="2"/>
</dbReference>
<feature type="signal peptide" evidence="8">
    <location>
        <begin position="1"/>
        <end position="21"/>
    </location>
</feature>
<accession>A0A3Q2D8P1</accession>
<keyword evidence="2" id="KW-1003">Cell membrane</keyword>
<dbReference type="SUPFAM" id="SSF48726">
    <property type="entry name" value="Immunoglobulin"/>
    <property type="match status" value="2"/>
</dbReference>
<comment type="subcellular location">
    <subcellularLocation>
        <location evidence="1">Cell membrane</location>
    </subcellularLocation>
</comment>
<keyword evidence="7" id="KW-0325">Glycoprotein</keyword>
<evidence type="ECO:0000259" key="9">
    <source>
        <dbReference type="PROSITE" id="PS50835"/>
    </source>
</evidence>
<dbReference type="GeneTree" id="ENSGT01030000234530"/>
<evidence type="ECO:0000256" key="6">
    <source>
        <dbReference type="ARBA" id="ARBA00023157"/>
    </source>
</evidence>
<reference evidence="10" key="2">
    <citation type="submission" date="2025-09" db="UniProtKB">
        <authorList>
            <consortium name="Ensembl"/>
        </authorList>
    </citation>
    <scope>IDENTIFICATION</scope>
</reference>
<dbReference type="GO" id="GO:0002376">
    <property type="term" value="P:immune system process"/>
    <property type="evidence" value="ECO:0007669"/>
    <property type="project" value="UniProtKB-KW"/>
</dbReference>
<dbReference type="Ensembl" id="ENSCVAT00000022939.1">
    <property type="protein sequence ID" value="ENSCVAP00000014973.1"/>
    <property type="gene ID" value="ENSCVAG00000017725.1"/>
</dbReference>
<dbReference type="Gene3D" id="2.60.40.10">
    <property type="entry name" value="Immunoglobulins"/>
    <property type="match status" value="2"/>
</dbReference>
<sequence>NKGTLFLIIFVFLHSINVVTVEPGQSVTLTCAFSRTYQSNTWLYWYKQSAGNTLNLILLQQRTTSPQYGRDFSPSKFHLTHSAERSNLTIFSTVQEDEGMYHCAQMDALESMWSGTYLSIKGSARKTSTYAVVQHSAVNDHPADPETLQCSLLSDSENKTCAGEPTVFWFRSTSETSFPDIIYKDAKRSYNCETRSDTQKRCFYNFSKNINSSDSGTYHCAVATCGQILFANEIHIKKGMICIYLQRCSTKWTQSLNSERTTVCLQIGSYFCQIICHDRRT</sequence>
<reference evidence="10" key="1">
    <citation type="submission" date="2025-08" db="UniProtKB">
        <authorList>
            <consortium name="Ensembl"/>
        </authorList>
    </citation>
    <scope>IDENTIFICATION</scope>
</reference>
<dbReference type="InterPro" id="IPR036179">
    <property type="entry name" value="Ig-like_dom_sf"/>
</dbReference>
<dbReference type="GO" id="GO:0009617">
    <property type="term" value="P:response to bacterium"/>
    <property type="evidence" value="ECO:0007669"/>
    <property type="project" value="TreeGrafter"/>
</dbReference>